<dbReference type="PROSITE" id="PS51840">
    <property type="entry name" value="C2_NT"/>
    <property type="match status" value="1"/>
</dbReference>
<evidence type="ECO:0000256" key="2">
    <source>
        <dbReference type="SAM" id="MobiDB-lite"/>
    </source>
</evidence>
<protein>
    <recommendedName>
        <fullName evidence="3">C2 NT-type domain-containing protein</fullName>
    </recommendedName>
</protein>
<reference evidence="4 5" key="1">
    <citation type="journal article" date="2013" name="BMC Genomics">
        <title>The miniature genome of a carnivorous plant Genlisea aurea contains a low number of genes and short non-coding sequences.</title>
        <authorList>
            <person name="Leushkin E.V."/>
            <person name="Sutormin R.A."/>
            <person name="Nabieva E.R."/>
            <person name="Penin A.A."/>
            <person name="Kondrashov A.S."/>
            <person name="Logacheva M.D."/>
        </authorList>
    </citation>
    <scope>NUCLEOTIDE SEQUENCE [LARGE SCALE GENOMIC DNA]</scope>
</reference>
<proteinExistence type="predicted"/>
<feature type="region of interest" description="Disordered" evidence="2">
    <location>
        <begin position="958"/>
        <end position="984"/>
    </location>
</feature>
<feature type="non-terminal residue" evidence="4">
    <location>
        <position position="1035"/>
    </location>
</feature>
<feature type="domain" description="C2 NT-type" evidence="3">
    <location>
        <begin position="6"/>
        <end position="140"/>
    </location>
</feature>
<feature type="region of interest" description="Disordered" evidence="2">
    <location>
        <begin position="229"/>
        <end position="248"/>
    </location>
</feature>
<feature type="coiled-coil region" evidence="1">
    <location>
        <begin position="484"/>
        <end position="596"/>
    </location>
</feature>
<evidence type="ECO:0000259" key="3">
    <source>
        <dbReference type="PROSITE" id="PS51840"/>
    </source>
</evidence>
<accession>S8CVW9</accession>
<dbReference type="PANTHER" id="PTHR34452:SF7">
    <property type="entry name" value="MYOSIN HEAVY CHAIN-RELATED PROTEIN"/>
    <property type="match status" value="1"/>
</dbReference>
<feature type="compositionally biased region" description="Low complexity" evidence="2">
    <location>
        <begin position="202"/>
        <end position="217"/>
    </location>
</feature>
<feature type="region of interest" description="Disordered" evidence="2">
    <location>
        <begin position="143"/>
        <end position="220"/>
    </location>
</feature>
<dbReference type="InterPro" id="IPR019448">
    <property type="entry name" value="NT-C2"/>
</dbReference>
<sequence>MFKSARWRSDKNRIRVVFKLQFHAAKVLFGDNPLTISLVPADAGKPTSKSDAAAVREGSCLWENPVYESVKFNRDPKSGKIHEKIYYFVVGTGSSKFGVIGEASLDLSKYVEQRKVTLLSLPLKTSKSEAVLNVSIQRMPESKNQRLAEGCENGESNRKGSSLRSHLSIEDLDGAVKSNSDDASLNKAVPKTPTLNGNRRTSSGSDLTISSSGSSSGVEIPWQSNVKSESFHQGLHSDVKTPVHGGSQRSSQWEWLRNSVLEPSTDDCSSTPRTNLLMQNSDDAPDIMVEKLRSELSSLSRHLEVSELELQALRKQVAKESRRGQDLVKELVSLKEERDSFRFECEKLSEVEKRIEIGKGRSNLGFEECDFRAMVEELRQELNHEKELNSNLRIQLEKTQESNSELILAVKDLDEMLEQKNEEISNLKNGGLDATIGDNLHQVGGSMRRFTYEREDDDKEQKALDEIVKQHGDTRNAYLLEQQIIEMQSELEMSKRDKDELEMQMEQLALDYEIMKQENHEMVNKLQQSQLQEQLKIQYECSSSYAATQELESQLEKLEGKLKTQVNDTEVASERIKELEAHVKTLEDEMNNQALGFEADLEDIMRCKIEQEQRAIIAEEALKKTRWSNANTAERLQEEFRRLSVQMSSTFEANEKVVTKALTEANELRLQKTYLEEMMKKASEENESTRSQYEIRLEQLVSQVSLFMDEIKKLQSEIEEKEFQLNQQITDAEESKILLSDEISTLKKENATHLLEIRTLLEKMEVNRNSMQQLDDQKQKEITELKNKILLVKADAEESQRELNKLRSLIEEKELMVVNLRSELNSFQSQNEELKNSLFEEGLQKEWLKMQMDQLKSEVKKKDDMLITLDKKIKADAVDENVYFERIKSLEGDIKLKEAALEMSSEAFLLKEKDLLSKIEELEERVDAPRQISSHCESAVDKVANPEHDLDVTTEELKSTIHQDSKNTCRESEESRSLGDEDDEMAQLKERNTLMEAELKEMQERYSEISLKFAEVEGERQKLVMKVRNLKNSHK</sequence>
<comment type="caution">
    <text evidence="4">The sequence shown here is derived from an EMBL/GenBank/DDBJ whole genome shotgun (WGS) entry which is preliminary data.</text>
</comment>
<evidence type="ECO:0000256" key="1">
    <source>
        <dbReference type="SAM" id="Coils"/>
    </source>
</evidence>
<organism evidence="4 5">
    <name type="scientific">Genlisea aurea</name>
    <dbReference type="NCBI Taxonomy" id="192259"/>
    <lineage>
        <taxon>Eukaryota</taxon>
        <taxon>Viridiplantae</taxon>
        <taxon>Streptophyta</taxon>
        <taxon>Embryophyta</taxon>
        <taxon>Tracheophyta</taxon>
        <taxon>Spermatophyta</taxon>
        <taxon>Magnoliopsida</taxon>
        <taxon>eudicotyledons</taxon>
        <taxon>Gunneridae</taxon>
        <taxon>Pentapetalae</taxon>
        <taxon>asterids</taxon>
        <taxon>lamiids</taxon>
        <taxon>Lamiales</taxon>
        <taxon>Lentibulariaceae</taxon>
        <taxon>Genlisea</taxon>
    </lineage>
</organism>
<evidence type="ECO:0000313" key="4">
    <source>
        <dbReference type="EMBL" id="EPS69111.1"/>
    </source>
</evidence>
<dbReference type="AlphaFoldDB" id="S8CVW9"/>
<dbReference type="EMBL" id="AUSU01002289">
    <property type="protein sequence ID" value="EPS69111.1"/>
    <property type="molecule type" value="Genomic_DNA"/>
</dbReference>
<dbReference type="PANTHER" id="PTHR34452">
    <property type="entry name" value="MYOSIN HEAVY CHAIN-RELATED PROTEIN"/>
    <property type="match status" value="1"/>
</dbReference>
<dbReference type="Pfam" id="PF10358">
    <property type="entry name" value="NT-C2"/>
    <property type="match status" value="1"/>
</dbReference>
<keyword evidence="5" id="KW-1185">Reference proteome</keyword>
<feature type="coiled-coil region" evidence="1">
    <location>
        <begin position="289"/>
        <end position="330"/>
    </location>
</feature>
<dbReference type="OrthoDB" id="765176at2759"/>
<name>S8CVW9_9LAMI</name>
<feature type="coiled-coil region" evidence="1">
    <location>
        <begin position="665"/>
        <end position="837"/>
    </location>
</feature>
<feature type="coiled-coil region" evidence="1">
    <location>
        <begin position="375"/>
        <end position="430"/>
    </location>
</feature>
<evidence type="ECO:0000313" key="5">
    <source>
        <dbReference type="Proteomes" id="UP000015453"/>
    </source>
</evidence>
<keyword evidence="1" id="KW-0175">Coiled coil</keyword>
<feature type="compositionally biased region" description="Basic and acidic residues" evidence="2">
    <location>
        <begin position="958"/>
        <end position="979"/>
    </location>
</feature>
<gene>
    <name evidence="4" type="ORF">M569_05650</name>
</gene>
<dbReference type="Proteomes" id="UP000015453">
    <property type="component" value="Unassembled WGS sequence"/>
</dbReference>